<dbReference type="Proteomes" id="UP000199518">
    <property type="component" value="Unassembled WGS sequence"/>
</dbReference>
<feature type="region of interest" description="Disordered" evidence="1">
    <location>
        <begin position="1"/>
        <end position="23"/>
    </location>
</feature>
<reference evidence="3" key="1">
    <citation type="submission" date="2016-10" db="EMBL/GenBank/DDBJ databases">
        <authorList>
            <person name="Varghese N."/>
            <person name="Submissions S."/>
        </authorList>
    </citation>
    <scope>NUCLEOTIDE SEQUENCE [LARGE SCALE GENOMIC DNA]</scope>
    <source>
        <strain evidence="3">DSM 26348</strain>
    </source>
</reference>
<organism evidence="2 3">
    <name type="scientific">Planctomicrobium piriforme</name>
    <dbReference type="NCBI Taxonomy" id="1576369"/>
    <lineage>
        <taxon>Bacteria</taxon>
        <taxon>Pseudomonadati</taxon>
        <taxon>Planctomycetota</taxon>
        <taxon>Planctomycetia</taxon>
        <taxon>Planctomycetales</taxon>
        <taxon>Planctomycetaceae</taxon>
        <taxon>Planctomicrobium</taxon>
    </lineage>
</organism>
<dbReference type="AlphaFoldDB" id="A0A1I3EHJ8"/>
<dbReference type="STRING" id="1576369.SAMN05421753_104225"/>
<protein>
    <submittedName>
        <fullName evidence="2">Uncharacterized protein</fullName>
    </submittedName>
</protein>
<evidence type="ECO:0000256" key="1">
    <source>
        <dbReference type="SAM" id="MobiDB-lite"/>
    </source>
</evidence>
<dbReference type="RefSeq" id="WP_092048623.1">
    <property type="nucleotide sequence ID" value="NZ_FOQD01000004.1"/>
</dbReference>
<accession>A0A1I3EHJ8</accession>
<dbReference type="EMBL" id="FOQD01000004">
    <property type="protein sequence ID" value="SFH98427.1"/>
    <property type="molecule type" value="Genomic_DNA"/>
</dbReference>
<evidence type="ECO:0000313" key="3">
    <source>
        <dbReference type="Proteomes" id="UP000199518"/>
    </source>
</evidence>
<sequence>MAAIDDGGPAIEMPPIPARPWDDGSGDIPLVRFRRWVIALFEDDDMKGYADLVREVNAGTLSFFMVACEEAMFHGYKKAADALLAELRK</sequence>
<gene>
    <name evidence="2" type="ORF">SAMN05421753_104225</name>
</gene>
<evidence type="ECO:0000313" key="2">
    <source>
        <dbReference type="EMBL" id="SFH98427.1"/>
    </source>
</evidence>
<proteinExistence type="predicted"/>
<keyword evidence="3" id="KW-1185">Reference proteome</keyword>
<name>A0A1I3EHJ8_9PLAN</name>